<dbReference type="NCBIfam" id="TIGR02937">
    <property type="entry name" value="sigma70-ECF"/>
    <property type="match status" value="1"/>
</dbReference>
<keyword evidence="5" id="KW-1133">Transmembrane helix</keyword>
<evidence type="ECO:0000313" key="9">
    <source>
        <dbReference type="Proteomes" id="UP000199226"/>
    </source>
</evidence>
<dbReference type="NCBIfam" id="TIGR02985">
    <property type="entry name" value="Sig70_bacteroi1"/>
    <property type="match status" value="1"/>
</dbReference>
<dbReference type="AlphaFoldDB" id="A0A1G9TKP7"/>
<evidence type="ECO:0000259" key="6">
    <source>
        <dbReference type="Pfam" id="PF04542"/>
    </source>
</evidence>
<dbReference type="InterPro" id="IPR013324">
    <property type="entry name" value="RNA_pol_sigma_r3/r4-like"/>
</dbReference>
<dbReference type="PANTHER" id="PTHR43133">
    <property type="entry name" value="RNA POLYMERASE ECF-TYPE SIGMA FACTO"/>
    <property type="match status" value="1"/>
</dbReference>
<sequence length="190" mass="22239">MQNELELLGLISEGNEHAFRKIFNHYSDRLYTYAFRITDNEELAEEIVMDAFMKIWCNRVELSMVNRFDSYLYAIVRNHAFTAIKRRAHESLIINQLSLTKTEYQDCTEDTIVYNEYQHILSNAVNQLPPQQRLVYSLSRDEGLKYDEIADQLNLSKNTVKAHLKKALCTLRIVFSNLMVFAIGILFFLG</sequence>
<evidence type="ECO:0000313" key="8">
    <source>
        <dbReference type="EMBL" id="SDM47695.1"/>
    </source>
</evidence>
<keyword evidence="5" id="KW-0812">Transmembrane</keyword>
<dbReference type="InterPro" id="IPR007627">
    <property type="entry name" value="RNA_pol_sigma70_r2"/>
</dbReference>
<feature type="domain" description="RNA polymerase sigma-70 region 2" evidence="6">
    <location>
        <begin position="23"/>
        <end position="88"/>
    </location>
</feature>
<dbReference type="GO" id="GO:0016987">
    <property type="term" value="F:sigma factor activity"/>
    <property type="evidence" value="ECO:0007669"/>
    <property type="project" value="UniProtKB-KW"/>
</dbReference>
<gene>
    <name evidence="8" type="ORF">SAMN05421813_11342</name>
</gene>
<dbReference type="InterPro" id="IPR036388">
    <property type="entry name" value="WH-like_DNA-bd_sf"/>
</dbReference>
<dbReference type="SUPFAM" id="SSF88659">
    <property type="entry name" value="Sigma3 and sigma4 domains of RNA polymerase sigma factors"/>
    <property type="match status" value="1"/>
</dbReference>
<keyword evidence="4" id="KW-0804">Transcription</keyword>
<feature type="domain" description="RNA polymerase sigma factor 70 region 4 type 2" evidence="7">
    <location>
        <begin position="120"/>
        <end position="168"/>
    </location>
</feature>
<dbReference type="InterPro" id="IPR013249">
    <property type="entry name" value="RNA_pol_sigma70_r4_t2"/>
</dbReference>
<dbReference type="InterPro" id="IPR013325">
    <property type="entry name" value="RNA_pol_sigma_r2"/>
</dbReference>
<dbReference type="Pfam" id="PF08281">
    <property type="entry name" value="Sigma70_r4_2"/>
    <property type="match status" value="1"/>
</dbReference>
<accession>A0A1G9TKP7</accession>
<keyword evidence="3" id="KW-0731">Sigma factor</keyword>
<dbReference type="Gene3D" id="1.10.1740.10">
    <property type="match status" value="1"/>
</dbReference>
<dbReference type="InterPro" id="IPR014327">
    <property type="entry name" value="RNA_pol_sigma70_bacteroid"/>
</dbReference>
<dbReference type="Proteomes" id="UP000199226">
    <property type="component" value="Unassembled WGS sequence"/>
</dbReference>
<evidence type="ECO:0000259" key="7">
    <source>
        <dbReference type="Pfam" id="PF08281"/>
    </source>
</evidence>
<protein>
    <submittedName>
        <fullName evidence="8">RNA polymerase sigma-70 factor, ECF subfamily</fullName>
    </submittedName>
</protein>
<evidence type="ECO:0000256" key="3">
    <source>
        <dbReference type="ARBA" id="ARBA00023082"/>
    </source>
</evidence>
<keyword evidence="2" id="KW-0805">Transcription regulation</keyword>
<evidence type="ECO:0000256" key="2">
    <source>
        <dbReference type="ARBA" id="ARBA00023015"/>
    </source>
</evidence>
<dbReference type="SUPFAM" id="SSF88946">
    <property type="entry name" value="Sigma2 domain of RNA polymerase sigma factors"/>
    <property type="match status" value="1"/>
</dbReference>
<reference evidence="9" key="1">
    <citation type="submission" date="2016-10" db="EMBL/GenBank/DDBJ databases">
        <authorList>
            <person name="Varghese N."/>
            <person name="Submissions S."/>
        </authorList>
    </citation>
    <scope>NUCLEOTIDE SEQUENCE [LARGE SCALE GENOMIC DNA]</scope>
    <source>
        <strain evidence="9">DSM 24536</strain>
    </source>
</reference>
<evidence type="ECO:0000256" key="1">
    <source>
        <dbReference type="ARBA" id="ARBA00010641"/>
    </source>
</evidence>
<proteinExistence type="inferred from homology"/>
<dbReference type="InterPro" id="IPR039425">
    <property type="entry name" value="RNA_pol_sigma-70-like"/>
</dbReference>
<comment type="similarity">
    <text evidence="1">Belongs to the sigma-70 factor family. ECF subfamily.</text>
</comment>
<dbReference type="EMBL" id="FNHH01000013">
    <property type="protein sequence ID" value="SDM47695.1"/>
    <property type="molecule type" value="Genomic_DNA"/>
</dbReference>
<dbReference type="Gene3D" id="1.10.10.10">
    <property type="entry name" value="Winged helix-like DNA-binding domain superfamily/Winged helix DNA-binding domain"/>
    <property type="match status" value="1"/>
</dbReference>
<evidence type="ECO:0000256" key="5">
    <source>
        <dbReference type="SAM" id="Phobius"/>
    </source>
</evidence>
<evidence type="ECO:0000256" key="4">
    <source>
        <dbReference type="ARBA" id="ARBA00023163"/>
    </source>
</evidence>
<dbReference type="STRING" id="990371.SAMN05421813_11342"/>
<feature type="transmembrane region" description="Helical" evidence="5">
    <location>
        <begin position="167"/>
        <end position="189"/>
    </location>
</feature>
<organism evidence="8 9">
    <name type="scientific">Daejeonella rubra</name>
    <dbReference type="NCBI Taxonomy" id="990371"/>
    <lineage>
        <taxon>Bacteria</taxon>
        <taxon>Pseudomonadati</taxon>
        <taxon>Bacteroidota</taxon>
        <taxon>Sphingobacteriia</taxon>
        <taxon>Sphingobacteriales</taxon>
        <taxon>Sphingobacteriaceae</taxon>
        <taxon>Daejeonella</taxon>
    </lineage>
</organism>
<name>A0A1G9TKP7_9SPHI</name>
<dbReference type="InterPro" id="IPR014284">
    <property type="entry name" value="RNA_pol_sigma-70_dom"/>
</dbReference>
<dbReference type="Pfam" id="PF04542">
    <property type="entry name" value="Sigma70_r2"/>
    <property type="match status" value="1"/>
</dbReference>
<dbReference type="PANTHER" id="PTHR43133:SF46">
    <property type="entry name" value="RNA POLYMERASE SIGMA-70 FACTOR ECF SUBFAMILY"/>
    <property type="match status" value="1"/>
</dbReference>
<keyword evidence="5" id="KW-0472">Membrane</keyword>
<dbReference type="GO" id="GO:0006352">
    <property type="term" value="P:DNA-templated transcription initiation"/>
    <property type="evidence" value="ECO:0007669"/>
    <property type="project" value="InterPro"/>
</dbReference>
<dbReference type="GO" id="GO:0003677">
    <property type="term" value="F:DNA binding"/>
    <property type="evidence" value="ECO:0007669"/>
    <property type="project" value="InterPro"/>
</dbReference>
<dbReference type="CDD" id="cd06171">
    <property type="entry name" value="Sigma70_r4"/>
    <property type="match status" value="1"/>
</dbReference>
<keyword evidence="9" id="KW-1185">Reference proteome</keyword>